<dbReference type="PANTHER" id="PTHR23501">
    <property type="entry name" value="MAJOR FACILITATOR SUPERFAMILY"/>
    <property type="match status" value="1"/>
</dbReference>
<dbReference type="PANTHER" id="PTHR23501:SF195">
    <property type="entry name" value="PEP5"/>
    <property type="match status" value="1"/>
</dbReference>
<dbReference type="InterPro" id="IPR010573">
    <property type="entry name" value="MFS_Str1/Tri12-like"/>
</dbReference>
<dbReference type="InterPro" id="IPR036259">
    <property type="entry name" value="MFS_trans_sf"/>
</dbReference>
<protein>
    <recommendedName>
        <fullName evidence="8">Major facilitator superfamily (MFS) profile domain-containing protein</fullName>
    </recommendedName>
</protein>
<feature type="transmembrane region" description="Helical" evidence="7">
    <location>
        <begin position="330"/>
        <end position="358"/>
    </location>
</feature>
<dbReference type="SUPFAM" id="SSF103473">
    <property type="entry name" value="MFS general substrate transporter"/>
    <property type="match status" value="1"/>
</dbReference>
<feature type="transmembrane region" description="Helical" evidence="7">
    <location>
        <begin position="216"/>
        <end position="235"/>
    </location>
</feature>
<reference evidence="9" key="1">
    <citation type="submission" date="2022-10" db="EMBL/GenBank/DDBJ databases">
        <title>Culturing micro-colonial fungi from biological soil crusts in the Mojave desert and describing Neophaeococcomyces mojavensis, and introducing the new genera and species Taxawa tesnikishii.</title>
        <authorList>
            <person name="Kurbessoian T."/>
            <person name="Stajich J.E."/>
        </authorList>
    </citation>
    <scope>NUCLEOTIDE SEQUENCE</scope>
    <source>
        <strain evidence="9">TK_35</strain>
    </source>
</reference>
<feature type="transmembrane region" description="Helical" evidence="7">
    <location>
        <begin position="124"/>
        <end position="140"/>
    </location>
</feature>
<dbReference type="Proteomes" id="UP001172681">
    <property type="component" value="Unassembled WGS sequence"/>
</dbReference>
<feature type="transmembrane region" description="Helical" evidence="7">
    <location>
        <begin position="256"/>
        <end position="277"/>
    </location>
</feature>
<feature type="transmembrane region" description="Helical" evidence="7">
    <location>
        <begin position="181"/>
        <end position="204"/>
    </location>
</feature>
<evidence type="ECO:0000256" key="1">
    <source>
        <dbReference type="ARBA" id="ARBA00004141"/>
    </source>
</evidence>
<organism evidence="9 10">
    <name type="scientific">Knufia peltigerae</name>
    <dbReference type="NCBI Taxonomy" id="1002370"/>
    <lineage>
        <taxon>Eukaryota</taxon>
        <taxon>Fungi</taxon>
        <taxon>Dikarya</taxon>
        <taxon>Ascomycota</taxon>
        <taxon>Pezizomycotina</taxon>
        <taxon>Eurotiomycetes</taxon>
        <taxon>Chaetothyriomycetidae</taxon>
        <taxon>Chaetothyriales</taxon>
        <taxon>Trichomeriaceae</taxon>
        <taxon>Knufia</taxon>
    </lineage>
</organism>
<dbReference type="AlphaFoldDB" id="A0AA38Y7L6"/>
<feature type="transmembrane region" description="Helical" evidence="7">
    <location>
        <begin position="548"/>
        <end position="567"/>
    </location>
</feature>
<evidence type="ECO:0000256" key="6">
    <source>
        <dbReference type="SAM" id="MobiDB-lite"/>
    </source>
</evidence>
<dbReference type="GO" id="GO:0005886">
    <property type="term" value="C:plasma membrane"/>
    <property type="evidence" value="ECO:0007669"/>
    <property type="project" value="TreeGrafter"/>
</dbReference>
<feature type="region of interest" description="Disordered" evidence="6">
    <location>
        <begin position="1"/>
        <end position="33"/>
    </location>
</feature>
<comment type="subcellular location">
    <subcellularLocation>
        <location evidence="1">Membrane</location>
        <topology evidence="1">Multi-pass membrane protein</topology>
    </subcellularLocation>
</comment>
<dbReference type="InterPro" id="IPR020846">
    <property type="entry name" value="MFS_dom"/>
</dbReference>
<sequence>MQAQQVLSRKAESPQIEFSTQHMEKTDGSAEEQVDAAEPNVVYDNPEEEPALHLRTWTAVGALFFLNLVQVFALQGPPSFLGYIGADFDAAAVQTWIPVALSLVQTVLAPVVSSASDTFQARKSILIASCAVAFVGSAIAPRSATIYQVIAAQSLIGVGMAAVPLAYVVPSEILPRRWRPMTQAAMNVGACLGGMMAPVVMGLFSINDRAKGWRNFYWVQTGLWALSAAGLLFGYRPLKRKGRFGHLSFLQKVGRVDLVGCSILALGMSLVIAGLNLGGGLYPWSNSRVLVTMIVGGVTLVAFGLYERYGTQTGFVNHELFRGRNGRTMIVCIFLIVVEALVGFSYLIFFPALTLALFEQTPMLLAARQEAYWVGIIFGCLSTGYASTKLRTIRGPMGLSFVLLTGGTVGFATIQPKDSTTSIAMAALTGLGSGGTLILTLAATQLCTPHHLLATSTALVASARGLSASAFTAVYSAAVRSRLGSKIPAYVARAAVTAGLLPESLPAFTAAFLQNDATALQDVPGITPVVIQAATAALLQAQADSFRIVFIIAAPFGVCGFLASWFLGGLRATMNYRVDAPAEELHAKHQVTVRHVEQTA</sequence>
<dbReference type="EMBL" id="JAPDRN010000021">
    <property type="protein sequence ID" value="KAJ9638475.1"/>
    <property type="molecule type" value="Genomic_DNA"/>
</dbReference>
<accession>A0AA38Y7L6</accession>
<keyword evidence="5 7" id="KW-0472">Membrane</keyword>
<evidence type="ECO:0000313" key="9">
    <source>
        <dbReference type="EMBL" id="KAJ9638475.1"/>
    </source>
</evidence>
<feature type="transmembrane region" description="Helical" evidence="7">
    <location>
        <begin position="289"/>
        <end position="309"/>
    </location>
</feature>
<proteinExistence type="predicted"/>
<evidence type="ECO:0000256" key="5">
    <source>
        <dbReference type="ARBA" id="ARBA00023136"/>
    </source>
</evidence>
<evidence type="ECO:0000259" key="8">
    <source>
        <dbReference type="PROSITE" id="PS50850"/>
    </source>
</evidence>
<evidence type="ECO:0000313" key="10">
    <source>
        <dbReference type="Proteomes" id="UP001172681"/>
    </source>
</evidence>
<evidence type="ECO:0000256" key="3">
    <source>
        <dbReference type="ARBA" id="ARBA00022692"/>
    </source>
</evidence>
<feature type="transmembrane region" description="Helical" evidence="7">
    <location>
        <begin position="422"/>
        <end position="443"/>
    </location>
</feature>
<dbReference type="GO" id="GO:0022857">
    <property type="term" value="F:transmembrane transporter activity"/>
    <property type="evidence" value="ECO:0007669"/>
    <property type="project" value="InterPro"/>
</dbReference>
<keyword evidence="3 7" id="KW-0812">Transmembrane</keyword>
<evidence type="ECO:0000256" key="2">
    <source>
        <dbReference type="ARBA" id="ARBA00022448"/>
    </source>
</evidence>
<feature type="transmembrane region" description="Helical" evidence="7">
    <location>
        <begin position="398"/>
        <end position="416"/>
    </location>
</feature>
<keyword evidence="2" id="KW-0813">Transport</keyword>
<keyword evidence="10" id="KW-1185">Reference proteome</keyword>
<dbReference type="Gene3D" id="1.20.1250.20">
    <property type="entry name" value="MFS general substrate transporter like domains"/>
    <property type="match status" value="2"/>
</dbReference>
<name>A0AA38Y7L6_9EURO</name>
<feature type="transmembrane region" description="Helical" evidence="7">
    <location>
        <begin position="93"/>
        <end position="112"/>
    </location>
</feature>
<gene>
    <name evidence="9" type="ORF">H2204_004245</name>
</gene>
<dbReference type="Pfam" id="PF06609">
    <property type="entry name" value="TRI12"/>
    <property type="match status" value="1"/>
</dbReference>
<dbReference type="PROSITE" id="PS50850">
    <property type="entry name" value="MFS"/>
    <property type="match status" value="1"/>
</dbReference>
<evidence type="ECO:0000256" key="4">
    <source>
        <dbReference type="ARBA" id="ARBA00022989"/>
    </source>
</evidence>
<evidence type="ECO:0000256" key="7">
    <source>
        <dbReference type="SAM" id="Phobius"/>
    </source>
</evidence>
<keyword evidence="4 7" id="KW-1133">Transmembrane helix</keyword>
<comment type="caution">
    <text evidence="9">The sequence shown here is derived from an EMBL/GenBank/DDBJ whole genome shotgun (WGS) entry which is preliminary data.</text>
</comment>
<feature type="transmembrane region" description="Helical" evidence="7">
    <location>
        <begin position="146"/>
        <end position="169"/>
    </location>
</feature>
<feature type="domain" description="Major facilitator superfamily (MFS) profile" evidence="8">
    <location>
        <begin position="56"/>
        <end position="572"/>
    </location>
</feature>